<comment type="caution">
    <text evidence="2">The sequence shown here is derived from an EMBL/GenBank/DDBJ whole genome shotgun (WGS) entry which is preliminary data.</text>
</comment>
<keyword evidence="1" id="KW-0812">Transmembrane</keyword>
<evidence type="ECO:0000313" key="3">
    <source>
        <dbReference type="Proteomes" id="UP000267469"/>
    </source>
</evidence>
<keyword evidence="3" id="KW-1185">Reference proteome</keyword>
<feature type="transmembrane region" description="Helical" evidence="1">
    <location>
        <begin position="12"/>
        <end position="29"/>
    </location>
</feature>
<name>A0A3N0F522_SINP1</name>
<keyword evidence="1" id="KW-0472">Membrane</keyword>
<dbReference type="Proteomes" id="UP000267469">
    <property type="component" value="Unassembled WGS sequence"/>
</dbReference>
<dbReference type="AlphaFoldDB" id="A0A3N0F522"/>
<dbReference type="EMBL" id="RJTM01000002">
    <property type="protein sequence ID" value="RNL95155.1"/>
    <property type="molecule type" value="Genomic_DNA"/>
</dbReference>
<keyword evidence="1" id="KW-1133">Transmembrane helix</keyword>
<gene>
    <name evidence="2" type="ORF">ED312_00715</name>
</gene>
<accession>A0A3N0F522</accession>
<proteinExistence type="predicted"/>
<reference evidence="2 3" key="1">
    <citation type="submission" date="2018-10" db="EMBL/GenBank/DDBJ databases">
        <title>Sinomicrobium pectinilyticum sp. nov., a pectinase-producing bacterium isolated from alkaline and saline soil, and emended description of the genus Sinomicrobium.</title>
        <authorList>
            <person name="Cheng B."/>
            <person name="Li C."/>
            <person name="Lai Q."/>
            <person name="Du M."/>
            <person name="Shao Z."/>
            <person name="Xu P."/>
            <person name="Yang C."/>
        </authorList>
    </citation>
    <scope>NUCLEOTIDE SEQUENCE [LARGE SCALE GENOMIC DNA]</scope>
    <source>
        <strain evidence="2 3">5DNS001</strain>
    </source>
</reference>
<protein>
    <submittedName>
        <fullName evidence="2">Uncharacterized protein</fullName>
    </submittedName>
</protein>
<organism evidence="2 3">
    <name type="scientific">Sinomicrobium pectinilyticum</name>
    <dbReference type="NCBI Taxonomy" id="1084421"/>
    <lineage>
        <taxon>Bacteria</taxon>
        <taxon>Pseudomonadati</taxon>
        <taxon>Bacteroidota</taxon>
        <taxon>Flavobacteriia</taxon>
        <taxon>Flavobacteriales</taxon>
        <taxon>Flavobacteriaceae</taxon>
        <taxon>Sinomicrobium</taxon>
    </lineage>
</organism>
<sequence length="74" mass="8460">MQSGNGPEVKGLVISVPVFLLAVIPASGGESEYRVFFRKTRAYSAWEGLYLFRVKYLPELPENRYFHRGCCVRC</sequence>
<evidence type="ECO:0000313" key="2">
    <source>
        <dbReference type="EMBL" id="RNL95155.1"/>
    </source>
</evidence>
<evidence type="ECO:0000256" key="1">
    <source>
        <dbReference type="SAM" id="Phobius"/>
    </source>
</evidence>